<reference evidence="1 2" key="1">
    <citation type="submission" date="2020-01" db="EMBL/GenBank/DDBJ databases">
        <title>Muriicola jejuensis KCTC 22299.</title>
        <authorList>
            <person name="Wang G."/>
        </authorList>
    </citation>
    <scope>NUCLEOTIDE SEQUENCE [LARGE SCALE GENOMIC DNA]</scope>
    <source>
        <strain evidence="1 2">KCTC 22299</strain>
    </source>
</reference>
<gene>
    <name evidence="1" type="ORF">GWK09_14570</name>
</gene>
<dbReference type="EMBL" id="JAABOP010000007">
    <property type="protein sequence ID" value="NER11752.1"/>
    <property type="molecule type" value="Genomic_DNA"/>
</dbReference>
<evidence type="ECO:0000313" key="2">
    <source>
        <dbReference type="Proteomes" id="UP000468443"/>
    </source>
</evidence>
<proteinExistence type="predicted"/>
<sequence length="141" mass="15835">MLRTIFSLSVFLLTYNSIAQDKLGIETSENTELIKALNSAQLIGENVEPNLSVRIYRLDNGTASAGFPSSEVSDNLLVAISAFDEEPEQNLFQIGPFLNPKVISWQVDQEYEKTFVVEHGPYDKRKAVRLGVNLQSMRIIE</sequence>
<name>A0A6P0UGJ6_9FLAO</name>
<accession>A0A6P0UGJ6</accession>
<dbReference type="AlphaFoldDB" id="A0A6P0UGJ6"/>
<evidence type="ECO:0000313" key="1">
    <source>
        <dbReference type="EMBL" id="NER11752.1"/>
    </source>
</evidence>
<keyword evidence="2" id="KW-1185">Reference proteome</keyword>
<protein>
    <submittedName>
        <fullName evidence="1">Uncharacterized protein</fullName>
    </submittedName>
</protein>
<comment type="caution">
    <text evidence="1">The sequence shown here is derived from an EMBL/GenBank/DDBJ whole genome shotgun (WGS) entry which is preliminary data.</text>
</comment>
<dbReference type="Proteomes" id="UP000468443">
    <property type="component" value="Unassembled WGS sequence"/>
</dbReference>
<dbReference type="RefSeq" id="WP_163694208.1">
    <property type="nucleotide sequence ID" value="NZ_JAABOP010000007.1"/>
</dbReference>
<organism evidence="1 2">
    <name type="scientific">Muriicola jejuensis</name>
    <dbReference type="NCBI Taxonomy" id="504488"/>
    <lineage>
        <taxon>Bacteria</taxon>
        <taxon>Pseudomonadati</taxon>
        <taxon>Bacteroidota</taxon>
        <taxon>Flavobacteriia</taxon>
        <taxon>Flavobacteriales</taxon>
        <taxon>Flavobacteriaceae</taxon>
        <taxon>Muriicola</taxon>
    </lineage>
</organism>